<evidence type="ECO:0000256" key="1">
    <source>
        <dbReference type="SAM" id="Phobius"/>
    </source>
</evidence>
<dbReference type="RefSeq" id="WP_065413009.1">
    <property type="nucleotide sequence ID" value="NZ_MASQ01000073.1"/>
</dbReference>
<accession>A0A1B9BZY7</accession>
<keyword evidence="1" id="KW-1133">Transmembrane helix</keyword>
<dbReference type="Proteomes" id="UP000093129">
    <property type="component" value="Unassembled WGS sequence"/>
</dbReference>
<comment type="caution">
    <text evidence="2">The sequence shown here is derived from an EMBL/GenBank/DDBJ whole genome shotgun (WGS) entry which is preliminary data.</text>
</comment>
<dbReference type="EMBL" id="MASQ01000073">
    <property type="protein sequence ID" value="OCB03279.1"/>
    <property type="molecule type" value="Genomic_DNA"/>
</dbReference>
<proteinExistence type="predicted"/>
<organism evidence="2 3">
    <name type="scientific">Acidithiobacillus ferrivorans</name>
    <dbReference type="NCBI Taxonomy" id="160808"/>
    <lineage>
        <taxon>Bacteria</taxon>
        <taxon>Pseudomonadati</taxon>
        <taxon>Pseudomonadota</taxon>
        <taxon>Acidithiobacillia</taxon>
        <taxon>Acidithiobacillales</taxon>
        <taxon>Acidithiobacillaceae</taxon>
        <taxon>Acidithiobacillus</taxon>
    </lineage>
</organism>
<gene>
    <name evidence="2" type="ORF">BBC27_08785</name>
</gene>
<protein>
    <submittedName>
        <fullName evidence="2">Uncharacterized protein</fullName>
    </submittedName>
</protein>
<dbReference type="AlphaFoldDB" id="A0A1B9BZY7"/>
<sequence>MGILDEIGGQATGTANMLKREAEARQEAEFFQYVKANAVPRLILIGGVGVFIPLIGWAMTLWALGSVELMLAGGSKKKSYLESGKVAGGYLLLQIFLLFFFSMAGWNRAALWLLILTFGIAILMEIKLVGHRKDAARVARNARTAAEFISQEKEL</sequence>
<feature type="transmembrane region" description="Helical" evidence="1">
    <location>
        <begin position="110"/>
        <end position="130"/>
    </location>
</feature>
<keyword evidence="1" id="KW-0812">Transmembrane</keyword>
<evidence type="ECO:0000313" key="2">
    <source>
        <dbReference type="EMBL" id="OCB03279.1"/>
    </source>
</evidence>
<feature type="transmembrane region" description="Helical" evidence="1">
    <location>
        <begin position="86"/>
        <end position="104"/>
    </location>
</feature>
<keyword evidence="1" id="KW-0472">Membrane</keyword>
<reference evidence="2 3" key="1">
    <citation type="submission" date="2016-07" db="EMBL/GenBank/DDBJ databases">
        <title>Draft genome of a psychrotolerant acidophile Acidithiobacillus ferrivorans strain YL15.</title>
        <authorList>
            <person name="Peng T."/>
            <person name="Ma L."/>
            <person name="Nan M."/>
            <person name="An N."/>
            <person name="Wang M."/>
            <person name="Qiu G."/>
            <person name="Zeng W."/>
        </authorList>
    </citation>
    <scope>NUCLEOTIDE SEQUENCE [LARGE SCALE GENOMIC DNA]</scope>
    <source>
        <strain evidence="2 3">YL15</strain>
    </source>
</reference>
<evidence type="ECO:0000313" key="3">
    <source>
        <dbReference type="Proteomes" id="UP000093129"/>
    </source>
</evidence>
<name>A0A1B9BZY7_9PROT</name>
<feature type="transmembrane region" description="Helical" evidence="1">
    <location>
        <begin position="42"/>
        <end position="65"/>
    </location>
</feature>